<keyword evidence="3" id="KW-1185">Reference proteome</keyword>
<feature type="compositionally biased region" description="Acidic residues" evidence="1">
    <location>
        <begin position="96"/>
        <end position="106"/>
    </location>
</feature>
<dbReference type="EMBL" id="JBHSZH010000005">
    <property type="protein sequence ID" value="MFC7082254.1"/>
    <property type="molecule type" value="Genomic_DNA"/>
</dbReference>
<comment type="caution">
    <text evidence="2">The sequence shown here is derived from an EMBL/GenBank/DDBJ whole genome shotgun (WGS) entry which is preliminary data.</text>
</comment>
<name>A0ABD5WSS5_9EURY</name>
<evidence type="ECO:0000313" key="3">
    <source>
        <dbReference type="Proteomes" id="UP001596407"/>
    </source>
</evidence>
<feature type="compositionally biased region" description="Acidic residues" evidence="1">
    <location>
        <begin position="27"/>
        <end position="55"/>
    </location>
</feature>
<proteinExistence type="predicted"/>
<accession>A0ABD5WSS5</accession>
<dbReference type="RefSeq" id="WP_382210295.1">
    <property type="nucleotide sequence ID" value="NZ_JBHSZH010000005.1"/>
</dbReference>
<evidence type="ECO:0000313" key="2">
    <source>
        <dbReference type="EMBL" id="MFC7082254.1"/>
    </source>
</evidence>
<feature type="region of interest" description="Disordered" evidence="1">
    <location>
        <begin position="17"/>
        <end position="56"/>
    </location>
</feature>
<reference evidence="2 3" key="1">
    <citation type="journal article" date="2019" name="Int. J. Syst. Evol. Microbiol.">
        <title>The Global Catalogue of Microorganisms (GCM) 10K type strain sequencing project: providing services to taxonomists for standard genome sequencing and annotation.</title>
        <authorList>
            <consortium name="The Broad Institute Genomics Platform"/>
            <consortium name="The Broad Institute Genome Sequencing Center for Infectious Disease"/>
            <person name="Wu L."/>
            <person name="Ma J."/>
        </authorList>
    </citation>
    <scope>NUCLEOTIDE SEQUENCE [LARGE SCALE GENOMIC DNA]</scope>
    <source>
        <strain evidence="2 3">DT72</strain>
    </source>
</reference>
<dbReference type="AlphaFoldDB" id="A0ABD5WSS5"/>
<evidence type="ECO:0000256" key="1">
    <source>
        <dbReference type="SAM" id="MobiDB-lite"/>
    </source>
</evidence>
<gene>
    <name evidence="2" type="ORF">ACFQJ6_21380</name>
</gene>
<feature type="region of interest" description="Disordered" evidence="1">
    <location>
        <begin position="85"/>
        <end position="106"/>
    </location>
</feature>
<feature type="compositionally biased region" description="Basic and acidic residues" evidence="1">
    <location>
        <begin position="17"/>
        <end position="26"/>
    </location>
</feature>
<organism evidence="2 3">
    <name type="scientific">Halorussus caseinilyticus</name>
    <dbReference type="NCBI Taxonomy" id="3034025"/>
    <lineage>
        <taxon>Archaea</taxon>
        <taxon>Methanobacteriati</taxon>
        <taxon>Methanobacteriota</taxon>
        <taxon>Stenosarchaea group</taxon>
        <taxon>Halobacteria</taxon>
        <taxon>Halobacteriales</taxon>
        <taxon>Haladaptataceae</taxon>
        <taxon>Halorussus</taxon>
    </lineage>
</organism>
<protein>
    <submittedName>
        <fullName evidence="2">Uncharacterized protein</fullName>
    </submittedName>
</protein>
<sequence length="106" mass="12117">MAIIELNLEKPALKRVESGEEKRVEEKEIEAEVNPEEAAEMMDEETAVEIEDETDEGLKSRVGKYARRLLIVGGAAVGILTARKFRQRRKSKSQEQELEEDWQTAE</sequence>
<dbReference type="Proteomes" id="UP001596407">
    <property type="component" value="Unassembled WGS sequence"/>
</dbReference>